<accession>A0ABR3Q797</accession>
<comment type="caution">
    <text evidence="2">The sequence shown here is derived from an EMBL/GenBank/DDBJ whole genome shotgun (WGS) entry which is preliminary data.</text>
</comment>
<protein>
    <submittedName>
        <fullName evidence="2">Uncharacterized protein</fullName>
    </submittedName>
</protein>
<name>A0ABR3Q797_9TREE</name>
<keyword evidence="1" id="KW-0732">Signal</keyword>
<keyword evidence="3" id="KW-1185">Reference proteome</keyword>
<evidence type="ECO:0000313" key="2">
    <source>
        <dbReference type="EMBL" id="KAL1410618.1"/>
    </source>
</evidence>
<dbReference type="EMBL" id="JBBXJM010000003">
    <property type="protein sequence ID" value="KAL1410618.1"/>
    <property type="molecule type" value="Genomic_DNA"/>
</dbReference>
<proteinExistence type="predicted"/>
<dbReference type="Proteomes" id="UP001565368">
    <property type="component" value="Unassembled WGS sequence"/>
</dbReference>
<feature type="signal peptide" evidence="1">
    <location>
        <begin position="1"/>
        <end position="18"/>
    </location>
</feature>
<feature type="chain" id="PRO_5046853904" evidence="1">
    <location>
        <begin position="19"/>
        <end position="125"/>
    </location>
</feature>
<sequence>MRFPLLLAVALLLGPAAAVPVAQQFALDLLTTPSAPFLTCHDMITRLVNLPGWDTNFPEAVTLNCRFDKWKTLMTTCLLNKCVSAPDLAYAAAYGRSLCGRAGVPDLEFEFPAWFLQSAGGAYYK</sequence>
<organism evidence="2 3">
    <name type="scientific">Vanrija albida</name>
    <dbReference type="NCBI Taxonomy" id="181172"/>
    <lineage>
        <taxon>Eukaryota</taxon>
        <taxon>Fungi</taxon>
        <taxon>Dikarya</taxon>
        <taxon>Basidiomycota</taxon>
        <taxon>Agaricomycotina</taxon>
        <taxon>Tremellomycetes</taxon>
        <taxon>Trichosporonales</taxon>
        <taxon>Trichosporonaceae</taxon>
        <taxon>Vanrija</taxon>
    </lineage>
</organism>
<dbReference type="RefSeq" id="XP_069210562.1">
    <property type="nucleotide sequence ID" value="XM_069353144.1"/>
</dbReference>
<evidence type="ECO:0000256" key="1">
    <source>
        <dbReference type="SAM" id="SignalP"/>
    </source>
</evidence>
<dbReference type="GeneID" id="95985678"/>
<reference evidence="2 3" key="1">
    <citation type="submission" date="2023-08" db="EMBL/GenBank/DDBJ databases">
        <title>Annotated Genome Sequence of Vanrija albida AlHP1.</title>
        <authorList>
            <person name="Herzog R."/>
        </authorList>
    </citation>
    <scope>NUCLEOTIDE SEQUENCE [LARGE SCALE GENOMIC DNA]</scope>
    <source>
        <strain evidence="2 3">AlHP1</strain>
    </source>
</reference>
<evidence type="ECO:0000313" key="3">
    <source>
        <dbReference type="Proteomes" id="UP001565368"/>
    </source>
</evidence>
<gene>
    <name evidence="2" type="ORF">Q8F55_004635</name>
</gene>